<keyword evidence="2" id="KW-1185">Reference proteome</keyword>
<dbReference type="PANTHER" id="PTHR33927:SF5">
    <property type="entry name" value="ENZYME, PUTATIVE (AFU_ORTHOLOGUE AFUA_8G01222)-RELATED"/>
    <property type="match status" value="1"/>
</dbReference>
<dbReference type="SUPFAM" id="SSF52343">
    <property type="entry name" value="Ferredoxin reductase-like, C-terminal NADP-linked domain"/>
    <property type="match status" value="1"/>
</dbReference>
<reference evidence="2" key="1">
    <citation type="journal article" date="2017" name="Nat. Ecol. Evol.">
        <title>Genome expansion and lineage-specific genetic innovations in the forest pathogenic fungi Armillaria.</title>
        <authorList>
            <person name="Sipos G."/>
            <person name="Prasanna A.N."/>
            <person name="Walter M.C."/>
            <person name="O'Connor E."/>
            <person name="Balint B."/>
            <person name="Krizsan K."/>
            <person name="Kiss B."/>
            <person name="Hess J."/>
            <person name="Varga T."/>
            <person name="Slot J."/>
            <person name="Riley R."/>
            <person name="Boka B."/>
            <person name="Rigling D."/>
            <person name="Barry K."/>
            <person name="Lee J."/>
            <person name="Mihaltcheva S."/>
            <person name="LaButti K."/>
            <person name="Lipzen A."/>
            <person name="Waldron R."/>
            <person name="Moloney N.M."/>
            <person name="Sperisen C."/>
            <person name="Kredics L."/>
            <person name="Vagvoelgyi C."/>
            <person name="Patrignani A."/>
            <person name="Fitzpatrick D."/>
            <person name="Nagy I."/>
            <person name="Doyle S."/>
            <person name="Anderson J.B."/>
            <person name="Grigoriev I.V."/>
            <person name="Gueldener U."/>
            <person name="Muensterkoetter M."/>
            <person name="Nagy L.G."/>
        </authorList>
    </citation>
    <scope>NUCLEOTIDE SEQUENCE [LARGE SCALE GENOMIC DNA]</scope>
    <source>
        <strain evidence="2">C18/9</strain>
    </source>
</reference>
<evidence type="ECO:0000313" key="1">
    <source>
        <dbReference type="EMBL" id="SJL07744.1"/>
    </source>
</evidence>
<dbReference type="PANTHER" id="PTHR33927">
    <property type="entry name" value="TRANSMEMBRANE PROTEIN"/>
    <property type="match status" value="1"/>
</dbReference>
<dbReference type="OrthoDB" id="3142841at2759"/>
<gene>
    <name evidence="1" type="ORF">ARMOST_11094</name>
</gene>
<evidence type="ECO:0000313" key="2">
    <source>
        <dbReference type="Proteomes" id="UP000219338"/>
    </source>
</evidence>
<dbReference type="OMA" id="VCVISSQ"/>
<dbReference type="Gene3D" id="3.40.50.80">
    <property type="entry name" value="Nucleotide-binding domain of ferredoxin-NADP reductase (FNR) module"/>
    <property type="match status" value="1"/>
</dbReference>
<dbReference type="Proteomes" id="UP000219338">
    <property type="component" value="Unassembled WGS sequence"/>
</dbReference>
<dbReference type="EMBL" id="FUEG01000008">
    <property type="protein sequence ID" value="SJL07744.1"/>
    <property type="molecule type" value="Genomic_DNA"/>
</dbReference>
<dbReference type="STRING" id="47428.A0A284RG69"/>
<dbReference type="AlphaFoldDB" id="A0A284RG69"/>
<proteinExistence type="predicted"/>
<name>A0A284RG69_ARMOS</name>
<sequence length="109" mass="12158">MPTYGALHITPRIAPPFRKVLFVATGSGIAPFMPHIMSGKVDHKRRAPVLLFTTRKHGKLDAIKITKPFVDEFKPKCVSVISNQRLTEKVIYGLRSRGALTFEAILLDS</sequence>
<dbReference type="InterPro" id="IPR052979">
    <property type="entry name" value="Adenylate-forming_domain"/>
</dbReference>
<protein>
    <submittedName>
        <fullName evidence="1">Uncharacterized protein</fullName>
    </submittedName>
</protein>
<dbReference type="InterPro" id="IPR039261">
    <property type="entry name" value="FNR_nucleotide-bd"/>
</dbReference>
<organism evidence="1 2">
    <name type="scientific">Armillaria ostoyae</name>
    <name type="common">Armillaria root rot fungus</name>
    <dbReference type="NCBI Taxonomy" id="47428"/>
    <lineage>
        <taxon>Eukaryota</taxon>
        <taxon>Fungi</taxon>
        <taxon>Dikarya</taxon>
        <taxon>Basidiomycota</taxon>
        <taxon>Agaricomycotina</taxon>
        <taxon>Agaricomycetes</taxon>
        <taxon>Agaricomycetidae</taxon>
        <taxon>Agaricales</taxon>
        <taxon>Marasmiineae</taxon>
        <taxon>Physalacriaceae</taxon>
        <taxon>Armillaria</taxon>
    </lineage>
</organism>
<accession>A0A284RG69</accession>